<proteinExistence type="predicted"/>
<organism evidence="1 2">
    <name type="scientific">Prunus yedoensis var. nudiflora</name>
    <dbReference type="NCBI Taxonomy" id="2094558"/>
    <lineage>
        <taxon>Eukaryota</taxon>
        <taxon>Viridiplantae</taxon>
        <taxon>Streptophyta</taxon>
        <taxon>Embryophyta</taxon>
        <taxon>Tracheophyta</taxon>
        <taxon>Spermatophyta</taxon>
        <taxon>Magnoliopsida</taxon>
        <taxon>eudicotyledons</taxon>
        <taxon>Gunneridae</taxon>
        <taxon>Pentapetalae</taxon>
        <taxon>rosids</taxon>
        <taxon>fabids</taxon>
        <taxon>Rosales</taxon>
        <taxon>Rosaceae</taxon>
        <taxon>Amygdaloideae</taxon>
        <taxon>Amygdaleae</taxon>
        <taxon>Prunus</taxon>
    </lineage>
</organism>
<evidence type="ECO:0000313" key="1">
    <source>
        <dbReference type="EMBL" id="PQP97580.1"/>
    </source>
</evidence>
<dbReference type="OrthoDB" id="341421at2759"/>
<name>A0A314Y0I2_PRUYE</name>
<keyword evidence="2" id="KW-1185">Reference proteome</keyword>
<evidence type="ECO:0000313" key="2">
    <source>
        <dbReference type="Proteomes" id="UP000250321"/>
    </source>
</evidence>
<dbReference type="Proteomes" id="UP000250321">
    <property type="component" value="Unassembled WGS sequence"/>
</dbReference>
<sequence length="229" mass="25751">MASSSLPLHHPSHCLISNPQVHSNYGWSPRPRYTVPAKDAVKGIRIQPIKAKAATEAPPFSLFQPPEAEGSASELEPADPDFYKIGYVRSMRAYGIEFKEGPDGFGKKKFTDWDLRLACLLLSAFDREDNFGSCMHSGVPLKIKRLAHYPERFIWALSMAQSRCIGMQMRIGALVQDANMLIPYAVNEGKIPRNRLALKLLAEEMNQWPNLEVQIKPAKKKPGKYLSQE</sequence>
<accession>A0A314Y0I2</accession>
<reference evidence="1 2" key="1">
    <citation type="submission" date="2018-02" db="EMBL/GenBank/DDBJ databases">
        <title>Draft genome of wild Prunus yedoensis var. nudiflora.</title>
        <authorList>
            <person name="Baek S."/>
            <person name="Kim J.-H."/>
            <person name="Choi K."/>
            <person name="Kim G.-B."/>
            <person name="Cho A."/>
            <person name="Jang H."/>
            <person name="Shin C.-H."/>
            <person name="Yu H.-J."/>
            <person name="Mun J.-H."/>
        </authorList>
    </citation>
    <scope>NUCLEOTIDE SEQUENCE [LARGE SCALE GENOMIC DNA]</scope>
    <source>
        <strain evidence="2">cv. Jeju island</strain>
        <tissue evidence="1">Leaf</tissue>
    </source>
</reference>
<dbReference type="EMBL" id="PJQY01001973">
    <property type="protein sequence ID" value="PQP97580.1"/>
    <property type="molecule type" value="Genomic_DNA"/>
</dbReference>
<dbReference type="AlphaFoldDB" id="A0A314Y0I2"/>
<comment type="caution">
    <text evidence="1">The sequence shown here is derived from an EMBL/GenBank/DDBJ whole genome shotgun (WGS) entry which is preliminary data.</text>
</comment>
<dbReference type="STRING" id="2094558.A0A314Y0I2"/>
<gene>
    <name evidence="1" type="ORF">Pyn_01926</name>
</gene>
<protein>
    <submittedName>
        <fullName evidence="1">Protein PLASTID TRANSCRIPTIONALLY ACTIVE 14 isoform X2</fullName>
    </submittedName>
</protein>